<keyword evidence="1" id="KW-0472">Membrane</keyword>
<sequence length="65" mass="7886">MLKLQIQYNNFSTLEYLYLIFSNFDFNFFFFNLLTRGESRTVMSTTNMECSLCLRIFFFFLSMDA</sequence>
<evidence type="ECO:0000256" key="1">
    <source>
        <dbReference type="SAM" id="Phobius"/>
    </source>
</evidence>
<accession>A0A2P2JP82</accession>
<proteinExistence type="predicted"/>
<protein>
    <submittedName>
        <fullName evidence="2">Uncharacterized protein</fullName>
    </submittedName>
</protein>
<organism evidence="2">
    <name type="scientific">Rhizophora mucronata</name>
    <name type="common">Asiatic mangrove</name>
    <dbReference type="NCBI Taxonomy" id="61149"/>
    <lineage>
        <taxon>Eukaryota</taxon>
        <taxon>Viridiplantae</taxon>
        <taxon>Streptophyta</taxon>
        <taxon>Embryophyta</taxon>
        <taxon>Tracheophyta</taxon>
        <taxon>Spermatophyta</taxon>
        <taxon>Magnoliopsida</taxon>
        <taxon>eudicotyledons</taxon>
        <taxon>Gunneridae</taxon>
        <taxon>Pentapetalae</taxon>
        <taxon>rosids</taxon>
        <taxon>fabids</taxon>
        <taxon>Malpighiales</taxon>
        <taxon>Rhizophoraceae</taxon>
        <taxon>Rhizophora</taxon>
    </lineage>
</organism>
<keyword evidence="1" id="KW-0812">Transmembrane</keyword>
<feature type="transmembrane region" description="Helical" evidence="1">
    <location>
        <begin position="16"/>
        <end position="34"/>
    </location>
</feature>
<dbReference type="AlphaFoldDB" id="A0A2P2JP82"/>
<evidence type="ECO:0000313" key="2">
    <source>
        <dbReference type="EMBL" id="MBW95276.1"/>
    </source>
</evidence>
<dbReference type="EMBL" id="GGEC01014793">
    <property type="protein sequence ID" value="MBW95276.1"/>
    <property type="molecule type" value="Transcribed_RNA"/>
</dbReference>
<reference evidence="2" key="1">
    <citation type="submission" date="2018-02" db="EMBL/GenBank/DDBJ databases">
        <title>Rhizophora mucronata_Transcriptome.</title>
        <authorList>
            <person name="Meera S.P."/>
            <person name="Sreeshan A."/>
            <person name="Augustine A."/>
        </authorList>
    </citation>
    <scope>NUCLEOTIDE SEQUENCE</scope>
    <source>
        <tissue evidence="2">Leaf</tissue>
    </source>
</reference>
<keyword evidence="1" id="KW-1133">Transmembrane helix</keyword>
<name>A0A2P2JP82_RHIMU</name>